<dbReference type="InterPro" id="IPR000847">
    <property type="entry name" value="LysR_HTH_N"/>
</dbReference>
<protein>
    <submittedName>
        <fullName evidence="6">LysR family transcriptional regulator</fullName>
    </submittedName>
</protein>
<sequence>MTTHLTLRQLQAFLAVARLGSLAPAAEEQGLSRAALSQSLQELERQLGATLFDRSGYRLRLNACGETLLPLADELLTRALQIEQQFARADALPTRLRLGASDTIGNYLLPRLVAELMTRFPDVHVEAEIHNSQTLCAQLQRYELDLALIEGEVLDQGLTATPWQEDELWVVAPRDWTWPQGEDAGWAALGKQRWIIREPGSSSRVQFEQLVLPLLGETPATLTFNTSEAIVHAVGAGLGCALVSALAVRERVDDGELLRLSLPPRLSRPLTVVRLASRYLAPRAAEVLAWLSGKA</sequence>
<keyword evidence="3" id="KW-0238">DNA-binding</keyword>
<evidence type="ECO:0000259" key="5">
    <source>
        <dbReference type="PROSITE" id="PS50931"/>
    </source>
</evidence>
<accession>A0A4T0UWB7</accession>
<dbReference type="InterPro" id="IPR005119">
    <property type="entry name" value="LysR_subst-bd"/>
</dbReference>
<dbReference type="RefSeq" id="WP_136552538.1">
    <property type="nucleotide sequence ID" value="NZ_STGJ01000007.1"/>
</dbReference>
<evidence type="ECO:0000256" key="3">
    <source>
        <dbReference type="ARBA" id="ARBA00023125"/>
    </source>
</evidence>
<dbReference type="PANTHER" id="PTHR30126:SF94">
    <property type="entry name" value="LYSR FAMILY TRANSCRIPTIONAL REGULATOR"/>
    <property type="match status" value="1"/>
</dbReference>
<dbReference type="Pfam" id="PF03466">
    <property type="entry name" value="LysR_substrate"/>
    <property type="match status" value="1"/>
</dbReference>
<feature type="domain" description="HTH lysR-type" evidence="5">
    <location>
        <begin position="5"/>
        <end position="62"/>
    </location>
</feature>
<evidence type="ECO:0000256" key="4">
    <source>
        <dbReference type="ARBA" id="ARBA00023163"/>
    </source>
</evidence>
<dbReference type="Pfam" id="PF00126">
    <property type="entry name" value="HTH_1"/>
    <property type="match status" value="1"/>
</dbReference>
<dbReference type="Gene3D" id="1.10.10.10">
    <property type="entry name" value="Winged helix-like DNA-binding domain superfamily/Winged helix DNA-binding domain"/>
    <property type="match status" value="1"/>
</dbReference>
<gene>
    <name evidence="6" type="ORF">E5K04_07385</name>
</gene>
<dbReference type="SUPFAM" id="SSF46785">
    <property type="entry name" value="Winged helix' DNA-binding domain"/>
    <property type="match status" value="1"/>
</dbReference>
<comment type="similarity">
    <text evidence="1">Belongs to the LysR transcriptional regulatory family.</text>
</comment>
<evidence type="ECO:0000313" key="7">
    <source>
        <dbReference type="Proteomes" id="UP000308891"/>
    </source>
</evidence>
<evidence type="ECO:0000256" key="1">
    <source>
        <dbReference type="ARBA" id="ARBA00009437"/>
    </source>
</evidence>
<keyword evidence="2" id="KW-0805">Transcription regulation</keyword>
<evidence type="ECO:0000313" key="6">
    <source>
        <dbReference type="EMBL" id="TIC83374.1"/>
    </source>
</evidence>
<dbReference type="GO" id="GO:0003700">
    <property type="term" value="F:DNA-binding transcription factor activity"/>
    <property type="evidence" value="ECO:0007669"/>
    <property type="project" value="InterPro"/>
</dbReference>
<keyword evidence="7" id="KW-1185">Reference proteome</keyword>
<dbReference type="Proteomes" id="UP000308891">
    <property type="component" value="Unassembled WGS sequence"/>
</dbReference>
<dbReference type="OrthoDB" id="9808620at2"/>
<proteinExistence type="inferred from homology"/>
<dbReference type="Gene3D" id="3.40.190.10">
    <property type="entry name" value="Periplasmic binding protein-like II"/>
    <property type="match status" value="2"/>
</dbReference>
<dbReference type="EMBL" id="STGJ01000007">
    <property type="protein sequence ID" value="TIC83374.1"/>
    <property type="molecule type" value="Genomic_DNA"/>
</dbReference>
<comment type="caution">
    <text evidence="6">The sequence shown here is derived from an EMBL/GenBank/DDBJ whole genome shotgun (WGS) entry which is preliminary data.</text>
</comment>
<organism evidence="6 7">
    <name type="scientific">Crenobacter intestini</name>
    <dbReference type="NCBI Taxonomy" id="2563443"/>
    <lineage>
        <taxon>Bacteria</taxon>
        <taxon>Pseudomonadati</taxon>
        <taxon>Pseudomonadota</taxon>
        <taxon>Betaproteobacteria</taxon>
        <taxon>Neisseriales</taxon>
        <taxon>Neisseriaceae</taxon>
        <taxon>Crenobacter</taxon>
    </lineage>
</organism>
<dbReference type="PROSITE" id="PS50931">
    <property type="entry name" value="HTH_LYSR"/>
    <property type="match status" value="1"/>
</dbReference>
<dbReference type="InterPro" id="IPR036390">
    <property type="entry name" value="WH_DNA-bd_sf"/>
</dbReference>
<reference evidence="6 7" key="1">
    <citation type="submission" date="2019-04" db="EMBL/GenBank/DDBJ databases">
        <title>Crenobacter sp. nov.</title>
        <authorList>
            <person name="Shi S."/>
        </authorList>
    </citation>
    <scope>NUCLEOTIDE SEQUENCE [LARGE SCALE GENOMIC DNA]</scope>
    <source>
        <strain evidence="6 7">GY 70310</strain>
    </source>
</reference>
<keyword evidence="4" id="KW-0804">Transcription</keyword>
<evidence type="ECO:0000256" key="2">
    <source>
        <dbReference type="ARBA" id="ARBA00023015"/>
    </source>
</evidence>
<dbReference type="PANTHER" id="PTHR30126">
    <property type="entry name" value="HTH-TYPE TRANSCRIPTIONAL REGULATOR"/>
    <property type="match status" value="1"/>
</dbReference>
<dbReference type="AlphaFoldDB" id="A0A4T0UWB7"/>
<name>A0A4T0UWB7_9NEIS</name>
<dbReference type="GO" id="GO:0000976">
    <property type="term" value="F:transcription cis-regulatory region binding"/>
    <property type="evidence" value="ECO:0007669"/>
    <property type="project" value="TreeGrafter"/>
</dbReference>
<dbReference type="SUPFAM" id="SSF53850">
    <property type="entry name" value="Periplasmic binding protein-like II"/>
    <property type="match status" value="1"/>
</dbReference>
<dbReference type="InterPro" id="IPR036388">
    <property type="entry name" value="WH-like_DNA-bd_sf"/>
</dbReference>